<dbReference type="GO" id="GO:0043546">
    <property type="term" value="F:molybdopterin cofactor binding"/>
    <property type="evidence" value="ECO:0007669"/>
    <property type="project" value="TreeGrafter"/>
</dbReference>
<dbReference type="Proteomes" id="UP000095767">
    <property type="component" value="Unassembled WGS sequence"/>
</dbReference>
<dbReference type="PANTHER" id="PTHR19372">
    <property type="entry name" value="SULFITE REDUCTASE"/>
    <property type="match status" value="1"/>
</dbReference>
<dbReference type="AlphaFoldDB" id="A0A1E5UNQ6"/>
<evidence type="ECO:0000313" key="3">
    <source>
        <dbReference type="Proteomes" id="UP000095767"/>
    </source>
</evidence>
<dbReference type="Gene3D" id="3.90.420.10">
    <property type="entry name" value="Oxidoreductase, molybdopterin-binding domain"/>
    <property type="match status" value="1"/>
</dbReference>
<dbReference type="InterPro" id="IPR036374">
    <property type="entry name" value="OxRdtase_Mopterin-bd_sf"/>
</dbReference>
<sequence length="148" mass="16829">MLAFMNGTMAYPPVPSHLVVSSHAWDEEDDDEQAYWRELYAFHLRHRDLEPAVHDLRDEGTEDAWVKRNPSLIRLTGKHPLNCEPPLARLMRHGFITPAPLHYVRNHGAVPRGADWATGPSRWRASSSAPRSSPWSSSSATSPPWRFP</sequence>
<dbReference type="EMBL" id="LWDX02069737">
    <property type="protein sequence ID" value="OEL14524.1"/>
    <property type="molecule type" value="Genomic_DNA"/>
</dbReference>
<organism evidence="2 3">
    <name type="scientific">Dichanthelium oligosanthes</name>
    <dbReference type="NCBI Taxonomy" id="888268"/>
    <lineage>
        <taxon>Eukaryota</taxon>
        <taxon>Viridiplantae</taxon>
        <taxon>Streptophyta</taxon>
        <taxon>Embryophyta</taxon>
        <taxon>Tracheophyta</taxon>
        <taxon>Spermatophyta</taxon>
        <taxon>Magnoliopsida</taxon>
        <taxon>Liliopsida</taxon>
        <taxon>Poales</taxon>
        <taxon>Poaceae</taxon>
        <taxon>PACMAD clade</taxon>
        <taxon>Panicoideae</taxon>
        <taxon>Panicodae</taxon>
        <taxon>Paniceae</taxon>
        <taxon>Dichantheliinae</taxon>
        <taxon>Dichanthelium</taxon>
    </lineage>
</organism>
<proteinExistence type="predicted"/>
<name>A0A1E5UNQ6_9POAL</name>
<dbReference type="STRING" id="888268.A0A1E5UNQ6"/>
<comment type="caution">
    <text evidence="2">The sequence shown here is derived from an EMBL/GenBank/DDBJ whole genome shotgun (WGS) entry which is preliminary data.</text>
</comment>
<dbReference type="SUPFAM" id="SSF56524">
    <property type="entry name" value="Oxidoreductase molybdopterin-binding domain"/>
    <property type="match status" value="1"/>
</dbReference>
<dbReference type="GO" id="GO:0006790">
    <property type="term" value="P:sulfur compound metabolic process"/>
    <property type="evidence" value="ECO:0007669"/>
    <property type="project" value="TreeGrafter"/>
</dbReference>
<evidence type="ECO:0000256" key="1">
    <source>
        <dbReference type="SAM" id="MobiDB-lite"/>
    </source>
</evidence>
<dbReference type="PANTHER" id="PTHR19372:SF7">
    <property type="entry name" value="SULFITE OXIDASE, MITOCHONDRIAL"/>
    <property type="match status" value="1"/>
</dbReference>
<accession>A0A1E5UNQ6</accession>
<keyword evidence="3" id="KW-1185">Reference proteome</keyword>
<dbReference type="PRINTS" id="PR00407">
    <property type="entry name" value="EUMOPTERIN"/>
</dbReference>
<protein>
    <submittedName>
        <fullName evidence="2">Nitrate reductase [NADH] 1</fullName>
    </submittedName>
</protein>
<dbReference type="OrthoDB" id="1700506at2759"/>
<dbReference type="InterPro" id="IPR008335">
    <property type="entry name" value="Mopterin_OxRdtase_euk"/>
</dbReference>
<dbReference type="GO" id="GO:0008482">
    <property type="term" value="F:sulfite oxidase activity"/>
    <property type="evidence" value="ECO:0007669"/>
    <property type="project" value="TreeGrafter"/>
</dbReference>
<evidence type="ECO:0000313" key="2">
    <source>
        <dbReference type="EMBL" id="OEL14524.1"/>
    </source>
</evidence>
<reference evidence="2 3" key="1">
    <citation type="submission" date="2016-09" db="EMBL/GenBank/DDBJ databases">
        <title>The draft genome of Dichanthelium oligosanthes: A C3 panicoid grass species.</title>
        <authorList>
            <person name="Studer A.J."/>
            <person name="Schnable J.C."/>
            <person name="Brutnell T.P."/>
        </authorList>
    </citation>
    <scope>NUCLEOTIDE SEQUENCE [LARGE SCALE GENOMIC DNA]</scope>
    <source>
        <strain evidence="3">cv. Kellogg 1175</strain>
        <tissue evidence="2">Leaf</tissue>
    </source>
</reference>
<dbReference type="GO" id="GO:0020037">
    <property type="term" value="F:heme binding"/>
    <property type="evidence" value="ECO:0007669"/>
    <property type="project" value="TreeGrafter"/>
</dbReference>
<feature type="region of interest" description="Disordered" evidence="1">
    <location>
        <begin position="114"/>
        <end position="148"/>
    </location>
</feature>
<feature type="compositionally biased region" description="Low complexity" evidence="1">
    <location>
        <begin position="120"/>
        <end position="148"/>
    </location>
</feature>
<gene>
    <name evidence="2" type="ORF">BAE44_0024454</name>
</gene>